<keyword evidence="3 5" id="KW-0819">tRNA processing</keyword>
<protein>
    <recommendedName>
        <fullName evidence="5">tRNA pseudouridine synthase B</fullName>
        <ecNumber evidence="5">5.4.99.25</ecNumber>
    </recommendedName>
    <alternativeName>
        <fullName evidence="5">tRNA pseudouridine(55) synthase</fullName>
        <shortName evidence="5">Psi55 synthase</shortName>
    </alternativeName>
    <alternativeName>
        <fullName evidence="5">tRNA pseudouridylate synthase</fullName>
    </alternativeName>
    <alternativeName>
        <fullName evidence="5">tRNA-uridine isomerase</fullName>
    </alternativeName>
</protein>
<dbReference type="InterPro" id="IPR014780">
    <property type="entry name" value="tRNA_psdUridine_synth_TruB"/>
</dbReference>
<accession>A0ABY5ATK9</accession>
<dbReference type="InterPro" id="IPR002501">
    <property type="entry name" value="PsdUridine_synth_N"/>
</dbReference>
<keyword evidence="4 5" id="KW-0413">Isomerase</keyword>
<dbReference type="RefSeq" id="WP_252664704.1">
    <property type="nucleotide sequence ID" value="NZ_CP098611.1"/>
</dbReference>
<comment type="similarity">
    <text evidence="2 5">Belongs to the pseudouridine synthase TruB family. Type 1 subfamily.</text>
</comment>
<dbReference type="CDD" id="cd02573">
    <property type="entry name" value="PseudoU_synth_EcTruB"/>
    <property type="match status" value="1"/>
</dbReference>
<dbReference type="EC" id="5.4.99.25" evidence="5"/>
<evidence type="ECO:0000256" key="4">
    <source>
        <dbReference type="ARBA" id="ARBA00023235"/>
    </source>
</evidence>
<evidence type="ECO:0000256" key="5">
    <source>
        <dbReference type="HAMAP-Rule" id="MF_01080"/>
    </source>
</evidence>
<feature type="domain" description="tRNA pseudouridine synthase II TruB subfamily 1 C-terminal" evidence="7">
    <location>
        <begin position="237"/>
        <end position="284"/>
    </location>
</feature>
<keyword evidence="9" id="KW-1185">Reference proteome</keyword>
<comment type="function">
    <text evidence="5">Responsible for synthesis of pseudouridine from uracil-55 in the psi GC loop of transfer RNAs.</text>
</comment>
<proteinExistence type="inferred from homology"/>
<dbReference type="NCBIfam" id="TIGR00431">
    <property type="entry name" value="TruB"/>
    <property type="match status" value="1"/>
</dbReference>
<gene>
    <name evidence="5 8" type="primary">truB</name>
    <name evidence="8" type="ORF">NEA10_07495</name>
</gene>
<dbReference type="Pfam" id="PF01509">
    <property type="entry name" value="TruB_N"/>
    <property type="match status" value="1"/>
</dbReference>
<comment type="catalytic activity">
    <reaction evidence="1 5">
        <text>uridine(55) in tRNA = pseudouridine(55) in tRNA</text>
        <dbReference type="Rhea" id="RHEA:42532"/>
        <dbReference type="Rhea" id="RHEA-COMP:10101"/>
        <dbReference type="Rhea" id="RHEA-COMP:10102"/>
        <dbReference type="ChEBI" id="CHEBI:65314"/>
        <dbReference type="ChEBI" id="CHEBI:65315"/>
        <dbReference type="EC" id="5.4.99.25"/>
    </reaction>
</comment>
<dbReference type="HAMAP" id="MF_01080">
    <property type="entry name" value="TruB_bact"/>
    <property type="match status" value="1"/>
</dbReference>
<evidence type="ECO:0000256" key="1">
    <source>
        <dbReference type="ARBA" id="ARBA00000385"/>
    </source>
</evidence>
<dbReference type="Proteomes" id="UP001056708">
    <property type="component" value="Chromosome"/>
</dbReference>
<reference evidence="8" key="1">
    <citation type="submission" date="2022-06" db="EMBL/GenBank/DDBJ databases">
        <title>Genome sequence of Phormidium yuhuli AB48 isolated from an industrial photobioreactor environment.</title>
        <authorList>
            <person name="Qiu Y."/>
            <person name="Noonan A.J.C."/>
            <person name="Dofher K."/>
            <person name="Koch M."/>
            <person name="Kieft B."/>
            <person name="Lin X."/>
            <person name="Ziels R.M."/>
            <person name="Hallam S.J."/>
        </authorList>
    </citation>
    <scope>NUCLEOTIDE SEQUENCE</scope>
    <source>
        <strain evidence="8">AB48</strain>
    </source>
</reference>
<dbReference type="Gene3D" id="3.30.2350.10">
    <property type="entry name" value="Pseudouridine synthase"/>
    <property type="match status" value="1"/>
</dbReference>
<organism evidence="8 9">
    <name type="scientific">Phormidium yuhuli AB48</name>
    <dbReference type="NCBI Taxonomy" id="2940671"/>
    <lineage>
        <taxon>Bacteria</taxon>
        <taxon>Bacillati</taxon>
        <taxon>Cyanobacteriota</taxon>
        <taxon>Cyanophyceae</taxon>
        <taxon>Oscillatoriophycideae</taxon>
        <taxon>Oscillatoriales</taxon>
        <taxon>Oscillatoriaceae</taxon>
        <taxon>Phormidium</taxon>
        <taxon>Phormidium yuhuli</taxon>
    </lineage>
</organism>
<evidence type="ECO:0000256" key="3">
    <source>
        <dbReference type="ARBA" id="ARBA00022694"/>
    </source>
</evidence>
<feature type="domain" description="Pseudouridine synthase II N-terminal" evidence="6">
    <location>
        <begin position="23"/>
        <end position="173"/>
    </location>
</feature>
<evidence type="ECO:0000259" key="7">
    <source>
        <dbReference type="Pfam" id="PF09157"/>
    </source>
</evidence>
<dbReference type="InterPro" id="IPR020103">
    <property type="entry name" value="PsdUridine_synth_cat_dom_sf"/>
</dbReference>
<evidence type="ECO:0000259" key="6">
    <source>
        <dbReference type="Pfam" id="PF01509"/>
    </source>
</evidence>
<evidence type="ECO:0000313" key="9">
    <source>
        <dbReference type="Proteomes" id="UP001056708"/>
    </source>
</evidence>
<dbReference type="GO" id="GO:0160148">
    <property type="term" value="F:tRNA pseudouridine(55) synthase activity"/>
    <property type="evidence" value="ECO:0007669"/>
    <property type="project" value="UniProtKB-EC"/>
</dbReference>
<dbReference type="Pfam" id="PF09157">
    <property type="entry name" value="TruB-C_2"/>
    <property type="match status" value="1"/>
</dbReference>
<dbReference type="SUPFAM" id="SSF55120">
    <property type="entry name" value="Pseudouridine synthase"/>
    <property type="match status" value="1"/>
</dbReference>
<dbReference type="PANTHER" id="PTHR13767">
    <property type="entry name" value="TRNA-PSEUDOURIDINE SYNTHASE"/>
    <property type="match status" value="1"/>
</dbReference>
<feature type="active site" description="Nucleophile" evidence="5">
    <location>
        <position position="38"/>
    </location>
</feature>
<name>A0ABY5ATK9_9CYAN</name>
<dbReference type="EMBL" id="CP098611">
    <property type="protein sequence ID" value="USR92552.1"/>
    <property type="molecule type" value="Genomic_DNA"/>
</dbReference>
<dbReference type="PANTHER" id="PTHR13767:SF2">
    <property type="entry name" value="PSEUDOURIDYLATE SYNTHASE TRUB1"/>
    <property type="match status" value="1"/>
</dbReference>
<sequence>MLGFLNLNKPLGWTSHDCVAKVRGLLKTKKVGHGGTLDPKASGVLPLAVGRATRLLQYLPDGKAYEATVRFGLSTTTDDLDGEVITQQAVPQLSLAQIEAVLPQFLGRIEQIPPQYSAIHVGGKRLYDLARAGVMVEVPSREVEVMGIEVLGWQPGEFPEVRLGIRCGGGTYIRAIARDLGAVLGTGATLAQLERTESSGFYLADGIGLEDLIARVERQEEVAGLLYSPEVAIAHLPHVRLPQHLAQRWCLGQRFELEPEQSALDADALAVFREDGQFLGIGTWKVTKSKMDTTPKFAPKLVFFHP</sequence>
<evidence type="ECO:0000256" key="2">
    <source>
        <dbReference type="ARBA" id="ARBA00005642"/>
    </source>
</evidence>
<evidence type="ECO:0000313" key="8">
    <source>
        <dbReference type="EMBL" id="USR92552.1"/>
    </source>
</evidence>
<dbReference type="InterPro" id="IPR015240">
    <property type="entry name" value="tRNA_sdUridine_synth_fam1_C"/>
</dbReference>